<evidence type="ECO:0000256" key="1">
    <source>
        <dbReference type="SAM" id="MobiDB-lite"/>
    </source>
</evidence>
<dbReference type="NCBIfam" id="NF047331">
    <property type="entry name" value="phage_HTJ"/>
    <property type="match status" value="1"/>
</dbReference>
<dbReference type="KEGG" id="cnan:A2G96_16915"/>
<dbReference type="AlphaFoldDB" id="A0A142JMH1"/>
<dbReference type="RefSeq" id="WP_062801151.1">
    <property type="nucleotide sequence ID" value="NZ_CP014844.1"/>
</dbReference>
<sequence length="69" mass="7884">MAYTQADLERVNRAIASSELEVQYDGKRVRYRSQGELLQARATILKDLEQQAPRKQSRVSRLRHGGKGV</sequence>
<keyword evidence="3" id="KW-1185">Reference proteome</keyword>
<accession>A0A142JMH1</accession>
<dbReference type="EMBL" id="CP014844">
    <property type="protein sequence ID" value="AMR79283.1"/>
    <property type="molecule type" value="Genomic_DNA"/>
</dbReference>
<evidence type="ECO:0000313" key="2">
    <source>
        <dbReference type="EMBL" id="AMR79283.1"/>
    </source>
</evidence>
<proteinExistence type="predicted"/>
<feature type="region of interest" description="Disordered" evidence="1">
    <location>
        <begin position="49"/>
        <end position="69"/>
    </location>
</feature>
<dbReference type="Proteomes" id="UP000075238">
    <property type="component" value="Chromosome 1"/>
</dbReference>
<dbReference type="OrthoDB" id="8657519at2"/>
<protein>
    <submittedName>
        <fullName evidence="2">Uncharacterized protein</fullName>
    </submittedName>
</protein>
<reference evidence="2 3" key="1">
    <citation type="submission" date="2016-03" db="EMBL/GenBank/DDBJ databases">
        <title>Complete genome sequence of a novel chlorpyrifos degrading bacterium, Cupriavidus nantongensis sp. X1.</title>
        <authorList>
            <person name="Fang L."/>
        </authorList>
    </citation>
    <scope>NUCLEOTIDE SEQUENCE [LARGE SCALE GENOMIC DNA]</scope>
    <source>
        <strain evidence="2 3">X1</strain>
    </source>
</reference>
<organism evidence="2 3">
    <name type="scientific">Cupriavidus nantongensis</name>
    <dbReference type="NCBI Taxonomy" id="1796606"/>
    <lineage>
        <taxon>Bacteria</taxon>
        <taxon>Pseudomonadati</taxon>
        <taxon>Pseudomonadota</taxon>
        <taxon>Betaproteobacteria</taxon>
        <taxon>Burkholderiales</taxon>
        <taxon>Burkholderiaceae</taxon>
        <taxon>Cupriavidus</taxon>
    </lineage>
</organism>
<gene>
    <name evidence="2" type="ORF">A2G96_16915</name>
</gene>
<feature type="compositionally biased region" description="Basic residues" evidence="1">
    <location>
        <begin position="55"/>
        <end position="69"/>
    </location>
</feature>
<dbReference type="STRING" id="1796606.A2G96_16915"/>
<evidence type="ECO:0000313" key="3">
    <source>
        <dbReference type="Proteomes" id="UP000075238"/>
    </source>
</evidence>
<name>A0A142JMH1_9BURK</name>